<evidence type="ECO:0000256" key="1">
    <source>
        <dbReference type="ARBA" id="ARBA00022737"/>
    </source>
</evidence>
<dbReference type="InterPro" id="IPR001680">
    <property type="entry name" value="WD40_rpt"/>
</dbReference>
<sequence length="677" mass="75952">MAAGLSSESANWVLPSYPTTFASTLPNYEGTLPNRVNQDGVKNYIKSRGTLNIGDWATEGRRMSTSTSTFSQPIVQERNFLEAPPPKVLGPEALRNYTKSRSSTPNLIYGPLQPPDLHHQRRVKREGLANYEKNRLTEMKTLFHSYGKLPIPDQQQPRTQGEVATDLFYTHQEGKMGPILNNYGKVPPAPRPMPHVKGLAAEGNLQKGYGDSQILEHAADYRPRTADPHVKGVEAHINYDMGLGRHVDKLMHEYGHLPQSARTIPKVKFGGVDNFVKGQGGAMRKAISQCPPSQRYIERPQSSNAGISQTLTAKERLEKGKDAQTRSQPKWITDCQIIPEFNKVVISTGDRELQFWDQTYCLSTSREVKPNDLPCTQISSLDSAPIKLNYGIPSPDELLLVYGDTEGCINILIFFAAREIFRLLTNVERRKGIPTISFDRFLDSYKCDYVRWKVHREWIECVSYDSRLNQIISCSNDPNTAVVIGCIRTSPSAEIQLTENGFSELKSLPTKSADPKTRKHRTTALTEHSSPSSGNTRNKRDSTTSHVTHSSQDTHSKKVITNDNRNETLTTRTTTPTQTRSTVVRAQPVNRIPQTRCNADQTVFKIQKGVRTFDLCTEKNVLITGGMDRVLRIWNPYLPSRPIARLRGHSAPIFLVKISAEDNRIFSISTDKAVLVS</sequence>
<keyword evidence="1" id="KW-0677">Repeat</keyword>
<organism evidence="3 4">
    <name type="scientific">Adineta steineri</name>
    <dbReference type="NCBI Taxonomy" id="433720"/>
    <lineage>
        <taxon>Eukaryota</taxon>
        <taxon>Metazoa</taxon>
        <taxon>Spiralia</taxon>
        <taxon>Gnathifera</taxon>
        <taxon>Rotifera</taxon>
        <taxon>Eurotatoria</taxon>
        <taxon>Bdelloidea</taxon>
        <taxon>Adinetida</taxon>
        <taxon>Adinetidae</taxon>
        <taxon>Adineta</taxon>
    </lineage>
</organism>
<name>A0A813W0W4_9BILA</name>
<dbReference type="Proteomes" id="UP000663845">
    <property type="component" value="Unassembled WGS sequence"/>
</dbReference>
<dbReference type="SUPFAM" id="SSF50978">
    <property type="entry name" value="WD40 repeat-like"/>
    <property type="match status" value="1"/>
</dbReference>
<evidence type="ECO:0000313" key="3">
    <source>
        <dbReference type="EMBL" id="CAF0848322.1"/>
    </source>
</evidence>
<feature type="compositionally biased region" description="Low complexity" evidence="2">
    <location>
        <begin position="561"/>
        <end position="582"/>
    </location>
</feature>
<feature type="compositionally biased region" description="Polar residues" evidence="2">
    <location>
        <begin position="544"/>
        <end position="553"/>
    </location>
</feature>
<comment type="caution">
    <text evidence="3">The sequence shown here is derived from an EMBL/GenBank/DDBJ whole genome shotgun (WGS) entry which is preliminary data.</text>
</comment>
<dbReference type="EMBL" id="CAJNOG010000051">
    <property type="protein sequence ID" value="CAF0848322.1"/>
    <property type="molecule type" value="Genomic_DNA"/>
</dbReference>
<reference evidence="3" key="1">
    <citation type="submission" date="2021-02" db="EMBL/GenBank/DDBJ databases">
        <authorList>
            <person name="Nowell W R."/>
        </authorList>
    </citation>
    <scope>NUCLEOTIDE SEQUENCE</scope>
</reference>
<dbReference type="SMART" id="SM00320">
    <property type="entry name" value="WD40"/>
    <property type="match status" value="4"/>
</dbReference>
<dbReference type="Gene3D" id="2.130.10.10">
    <property type="entry name" value="YVTN repeat-like/Quinoprotein amine dehydrogenase"/>
    <property type="match status" value="2"/>
</dbReference>
<proteinExistence type="predicted"/>
<dbReference type="PANTHER" id="PTHR44324:SF4">
    <property type="entry name" value="WD40 REPEAT DOMAIN 95"/>
    <property type="match status" value="1"/>
</dbReference>
<dbReference type="InterPro" id="IPR051242">
    <property type="entry name" value="WD-EF-hand_domain"/>
</dbReference>
<accession>A0A813W0W4</accession>
<evidence type="ECO:0000313" key="4">
    <source>
        <dbReference type="Proteomes" id="UP000663845"/>
    </source>
</evidence>
<feature type="compositionally biased region" description="Polar residues" evidence="2">
    <location>
        <begin position="523"/>
        <end position="536"/>
    </location>
</feature>
<dbReference type="InterPro" id="IPR036322">
    <property type="entry name" value="WD40_repeat_dom_sf"/>
</dbReference>
<dbReference type="Pfam" id="PF00400">
    <property type="entry name" value="WD40"/>
    <property type="match status" value="1"/>
</dbReference>
<dbReference type="AlphaFoldDB" id="A0A813W0W4"/>
<protein>
    <submittedName>
        <fullName evidence="3">Uncharacterized protein</fullName>
    </submittedName>
</protein>
<evidence type="ECO:0000256" key="2">
    <source>
        <dbReference type="SAM" id="MobiDB-lite"/>
    </source>
</evidence>
<dbReference type="PANTHER" id="PTHR44324">
    <property type="entry name" value="WD40 REPEAT DOMAIN 95"/>
    <property type="match status" value="1"/>
</dbReference>
<feature type="region of interest" description="Disordered" evidence="2">
    <location>
        <begin position="506"/>
        <end position="582"/>
    </location>
</feature>
<dbReference type="InterPro" id="IPR015943">
    <property type="entry name" value="WD40/YVTN_repeat-like_dom_sf"/>
</dbReference>
<gene>
    <name evidence="3" type="ORF">JYZ213_LOCUS7756</name>
</gene>